<feature type="compositionally biased region" description="Low complexity" evidence="3">
    <location>
        <begin position="7"/>
        <end position="20"/>
    </location>
</feature>
<dbReference type="PANTHER" id="PTHR43459">
    <property type="entry name" value="ENOYL-COA HYDRATASE"/>
    <property type="match status" value="1"/>
</dbReference>
<dbReference type="AlphaFoldDB" id="A0A1I3HWB1"/>
<feature type="region of interest" description="Disordered" evidence="3">
    <location>
        <begin position="1"/>
        <end position="21"/>
    </location>
</feature>
<proteinExistence type="inferred from homology"/>
<keyword evidence="5" id="KW-1185">Reference proteome</keyword>
<dbReference type="OrthoDB" id="5730382at2"/>
<evidence type="ECO:0000256" key="2">
    <source>
        <dbReference type="RuleBase" id="RU003707"/>
    </source>
</evidence>
<dbReference type="SUPFAM" id="SSF52096">
    <property type="entry name" value="ClpP/crotonase"/>
    <property type="match status" value="1"/>
</dbReference>
<sequence length="279" mass="29248">MTPAPQPAFAAAAPGGDAPGRSPYETLRYDLRDDVATLAFARPERLNVLDAQAKADLIHALRRAGSEARAVVLTGLGEAFCAGHALGDAPRIRELDLGRTMREETRPLLEAMAASPLPILAAVNGVAAGAGLALVLAADVAVAAEGASFAVTSSRVGVIPDAGLSFWLPRLVGPARARGLAMLGEPISARQAADWGLIWEAVPDAAFAERIEARARALASGPTQGHRLTREALRSGLELSWSEQLEREADLQAQAGRTRDFLSAALAEAEGRPARFEGR</sequence>
<dbReference type="GO" id="GO:0016853">
    <property type="term" value="F:isomerase activity"/>
    <property type="evidence" value="ECO:0007669"/>
    <property type="project" value="UniProtKB-KW"/>
</dbReference>
<evidence type="ECO:0000313" key="5">
    <source>
        <dbReference type="Proteomes" id="UP000199377"/>
    </source>
</evidence>
<dbReference type="PROSITE" id="PS00166">
    <property type="entry name" value="ENOYL_COA_HYDRATASE"/>
    <property type="match status" value="1"/>
</dbReference>
<comment type="similarity">
    <text evidence="1 2">Belongs to the enoyl-CoA hydratase/isomerase family.</text>
</comment>
<dbReference type="RefSeq" id="WP_092860577.1">
    <property type="nucleotide sequence ID" value="NZ_FOQH01000006.1"/>
</dbReference>
<evidence type="ECO:0000256" key="3">
    <source>
        <dbReference type="SAM" id="MobiDB-lite"/>
    </source>
</evidence>
<dbReference type="InterPro" id="IPR014748">
    <property type="entry name" value="Enoyl-CoA_hydra_C"/>
</dbReference>
<evidence type="ECO:0000256" key="1">
    <source>
        <dbReference type="ARBA" id="ARBA00005254"/>
    </source>
</evidence>
<dbReference type="EMBL" id="FOQH01000006">
    <property type="protein sequence ID" value="SFI40036.1"/>
    <property type="molecule type" value="Genomic_DNA"/>
</dbReference>
<evidence type="ECO:0000313" key="4">
    <source>
        <dbReference type="EMBL" id="SFI40036.1"/>
    </source>
</evidence>
<dbReference type="InterPro" id="IPR018376">
    <property type="entry name" value="Enoyl-CoA_hyd/isom_CS"/>
</dbReference>
<dbReference type="Gene3D" id="3.90.226.10">
    <property type="entry name" value="2-enoyl-CoA Hydratase, Chain A, domain 1"/>
    <property type="match status" value="1"/>
</dbReference>
<dbReference type="PANTHER" id="PTHR43459:SF1">
    <property type="entry name" value="EG:BACN32G11.4 PROTEIN"/>
    <property type="match status" value="1"/>
</dbReference>
<organism evidence="4 5">
    <name type="scientific">Albimonas pacifica</name>
    <dbReference type="NCBI Taxonomy" id="1114924"/>
    <lineage>
        <taxon>Bacteria</taxon>
        <taxon>Pseudomonadati</taxon>
        <taxon>Pseudomonadota</taxon>
        <taxon>Alphaproteobacteria</taxon>
        <taxon>Rhodobacterales</taxon>
        <taxon>Paracoccaceae</taxon>
        <taxon>Albimonas</taxon>
    </lineage>
</organism>
<dbReference type="Proteomes" id="UP000199377">
    <property type="component" value="Unassembled WGS sequence"/>
</dbReference>
<keyword evidence="4" id="KW-0413">Isomerase</keyword>
<dbReference type="InterPro" id="IPR029045">
    <property type="entry name" value="ClpP/crotonase-like_dom_sf"/>
</dbReference>
<dbReference type="CDD" id="cd06558">
    <property type="entry name" value="crotonase-like"/>
    <property type="match status" value="1"/>
</dbReference>
<dbReference type="InterPro" id="IPR001753">
    <property type="entry name" value="Enoyl-CoA_hydra/iso"/>
</dbReference>
<gene>
    <name evidence="4" type="ORF">SAMN05216258_106208</name>
</gene>
<name>A0A1I3HWB1_9RHOB</name>
<accession>A0A1I3HWB1</accession>
<protein>
    <submittedName>
        <fullName evidence="4">2-(1,2-epoxy-1,2-dihydrophenyl)acetyl-CoA isomerase</fullName>
    </submittedName>
</protein>
<dbReference type="STRING" id="1114924.SAMN05216258_106208"/>
<reference evidence="4 5" key="1">
    <citation type="submission" date="2016-10" db="EMBL/GenBank/DDBJ databases">
        <authorList>
            <person name="de Groot N.N."/>
        </authorList>
    </citation>
    <scope>NUCLEOTIDE SEQUENCE [LARGE SCALE GENOMIC DNA]</scope>
    <source>
        <strain evidence="4 5">CGMCC 1.11030</strain>
    </source>
</reference>
<dbReference type="Gene3D" id="1.10.12.10">
    <property type="entry name" value="Lyase 2-enoyl-coa Hydratase, Chain A, domain 2"/>
    <property type="match status" value="1"/>
</dbReference>
<dbReference type="Pfam" id="PF00378">
    <property type="entry name" value="ECH_1"/>
    <property type="match status" value="1"/>
</dbReference>